<dbReference type="EMBL" id="CALSDN010000003">
    <property type="protein sequence ID" value="CAH6719955.1"/>
    <property type="molecule type" value="Genomic_DNA"/>
</dbReference>
<protein>
    <submittedName>
        <fullName evidence="1">rDNA transcriptional regulator Pol5p</fullName>
    </submittedName>
</protein>
<comment type="caution">
    <text evidence="1">The sequence shown here is derived from an EMBL/GenBank/DDBJ whole genome shotgun (WGS) entry which is preliminary data.</text>
</comment>
<proteinExistence type="predicted"/>
<keyword evidence="2" id="KW-1185">Reference proteome</keyword>
<dbReference type="Proteomes" id="UP001152531">
    <property type="component" value="Unassembled WGS sequence"/>
</dbReference>
<organism evidence="1 2">
    <name type="scientific">[Candida] jaroonii</name>
    <dbReference type="NCBI Taxonomy" id="467808"/>
    <lineage>
        <taxon>Eukaryota</taxon>
        <taxon>Fungi</taxon>
        <taxon>Dikarya</taxon>
        <taxon>Ascomycota</taxon>
        <taxon>Saccharomycotina</taxon>
        <taxon>Pichiomycetes</taxon>
        <taxon>Debaryomycetaceae</taxon>
        <taxon>Yamadazyma</taxon>
    </lineage>
</organism>
<name>A0ACA9Y597_9ASCO</name>
<evidence type="ECO:0000313" key="1">
    <source>
        <dbReference type="EMBL" id="CAH6719955.1"/>
    </source>
</evidence>
<gene>
    <name evidence="1" type="ORF">CLIB1444_03S01200</name>
</gene>
<sequence length="953" mass="110133">MRITMVSRDHYFKLGSDIPEERIQGAVDLVKELNAENKTEEWDYALNRLIKGLNTSRQSARYGFSMALTEIIQELITKDDYDLTVSSYLQKVLDIIEVAKGKGKDERSSLFGRLFGFQTIINSQLLIEKYASKSDIFKLIDCFFELSVAKTWLRETSVFSLVQFIGNLQTNPNIDEIYDYILSQTKKFNLSLTSEGIAIYLVIPKIAENDWKNNYPLSKGNIPVLSKVLKESYEDSELKKGSWSPRLHFVWDLIISKLLNQQNQSVEHVNKKRKTNKHKEPEFISLKEFWMSIIDNNFFSDKSSHERKYWGFELFEKLFSLVNEQQIEYIITPNFIRCLINQSSKNERMLNKKSVKVLNTIKSECLKTPNKSSFTINCLISSKNGGCWNFDLLTKSKTVESLINLKQDNLSVIELIKDVILNQFTESLTEGEGLKKPEDNIQKWCLNSLLQLVKSNKPFIKKGNWVKDVLNVMLLHSFFKNTLIVSTNTRNLCKERLNSILGEIISIKNNNSSWSLYCIEQIKSVDGELIDSFDEELDKIRGSCEDMLDTISQLPESDKRYNFELLFSMVLLQIYNGDEDSFELVDELKVCYEKSMENDSDSSLILTEIILSLVSKKSSLLRKFSMIIWENLLCQKDEGALRLDEGCFELLFSVLETRENKEGQQSLFDGEEGFQDGDEDEGDDEKEDDDENDEEEEEEDDDDDEDESEDDDMDETQDIDNQTNIKLAEALGIPHSGEVKFEDLSDDDSSYESESMDDEQMMAMDDRLSKIFKERRDILSSAESGNKRKTDVLEAKENMIFFKNRIVDMLDIFIKHNEGEMINFSMIKPLIKLINLTLDKNLANKAQKLIKTRLSKTKVTEVNDESIDELLELVKWLHESMNGKANIAAVQSSNQCSILVSKNVINVKPQLIDDIMDIYSDSMKKWFKNKKSNIQPGLFFDFINWLNSIRGRN</sequence>
<reference evidence="1" key="1">
    <citation type="submission" date="2022-06" db="EMBL/GenBank/DDBJ databases">
        <authorList>
            <person name="Legras J.-L."/>
            <person name="Devillers H."/>
            <person name="Grondin C."/>
        </authorList>
    </citation>
    <scope>NUCLEOTIDE SEQUENCE</scope>
    <source>
        <strain evidence="1">CLIB 1444</strain>
    </source>
</reference>
<accession>A0ACA9Y597</accession>
<evidence type="ECO:0000313" key="2">
    <source>
        <dbReference type="Proteomes" id="UP001152531"/>
    </source>
</evidence>